<feature type="domain" description="Glycosyltransferase subfamily 4-like N-terminal" evidence="2">
    <location>
        <begin position="17"/>
        <end position="172"/>
    </location>
</feature>
<keyword evidence="3" id="KW-0808">Transferase</keyword>
<dbReference type="Gene3D" id="3.40.50.2000">
    <property type="entry name" value="Glycogen Phosphorylase B"/>
    <property type="match status" value="2"/>
</dbReference>
<dbReference type="InterPro" id="IPR028098">
    <property type="entry name" value="Glyco_trans_4-like_N"/>
</dbReference>
<dbReference type="Pfam" id="PF00534">
    <property type="entry name" value="Glycos_transf_1"/>
    <property type="match status" value="1"/>
</dbReference>
<evidence type="ECO:0000259" key="1">
    <source>
        <dbReference type="Pfam" id="PF00534"/>
    </source>
</evidence>
<dbReference type="GO" id="GO:0016757">
    <property type="term" value="F:glycosyltransferase activity"/>
    <property type="evidence" value="ECO:0007669"/>
    <property type="project" value="InterPro"/>
</dbReference>
<dbReference type="Pfam" id="PF13439">
    <property type="entry name" value="Glyco_transf_4"/>
    <property type="match status" value="1"/>
</dbReference>
<feature type="domain" description="Glycosyl transferase family 1" evidence="1">
    <location>
        <begin position="185"/>
        <end position="354"/>
    </location>
</feature>
<accession>H5SIV6</accession>
<evidence type="ECO:0000313" key="3">
    <source>
        <dbReference type="EMBL" id="BAL56092.1"/>
    </source>
</evidence>
<dbReference type="EMBL" id="AP011737">
    <property type="protein sequence ID" value="BAL56092.1"/>
    <property type="molecule type" value="Genomic_DNA"/>
</dbReference>
<evidence type="ECO:0000259" key="2">
    <source>
        <dbReference type="Pfam" id="PF13439"/>
    </source>
</evidence>
<protein>
    <submittedName>
        <fullName evidence="3">Glycosyl transferase family 1</fullName>
    </submittedName>
</protein>
<dbReference type="PANTHER" id="PTHR12526:SF636">
    <property type="entry name" value="BLL3647 PROTEIN"/>
    <property type="match status" value="1"/>
</dbReference>
<gene>
    <name evidence="3" type="ORF">HGMM_F34F02C29</name>
</gene>
<dbReference type="SUPFAM" id="SSF53756">
    <property type="entry name" value="UDP-Glycosyltransferase/glycogen phosphorylase"/>
    <property type="match status" value="1"/>
</dbReference>
<dbReference type="AlphaFoldDB" id="H5SIV6"/>
<reference evidence="3" key="1">
    <citation type="journal article" date="2005" name="Environ. Microbiol.">
        <title>Genetic and functional properties of uncultivated thermophilic crenarchaeotes from a subsurface gold mine as revealed by analysis of genome fragments.</title>
        <authorList>
            <person name="Nunoura T."/>
            <person name="Hirayama H."/>
            <person name="Takami H."/>
            <person name="Oida H."/>
            <person name="Nishi S."/>
            <person name="Shimamura S."/>
            <person name="Suzuki Y."/>
            <person name="Inagaki F."/>
            <person name="Takai K."/>
            <person name="Nealson K.H."/>
            <person name="Horikoshi K."/>
        </authorList>
    </citation>
    <scope>NUCLEOTIDE SEQUENCE</scope>
</reference>
<dbReference type="PANTHER" id="PTHR12526">
    <property type="entry name" value="GLYCOSYLTRANSFERASE"/>
    <property type="match status" value="1"/>
</dbReference>
<proteinExistence type="predicted"/>
<sequence length="385" mass="42441">MRRPSSIIFVLPVGERGGAESVFFEIVRGLDRARFAPLVVFLRDGPFVREVQDAGIPVHLRPITRLRDPFNYGRAVEALRRVFLRQEARLVISSHGYGHLYGGVAAWLARLPAVWWQHGIASAEHHLDRVAVRIPARGIIVSSFAAAEAHRRVFGASGAPLRVIHPGVDVERFRSPNPERLARIREEWRVDRFRYLVSAIGRLEPGKGYDCFLHAARLLGAEMPDVGFLIVGGEMEGARSGYAASLRGLVAALGLNERVIFAGFRREIPEVLAMSHLLVHAATRPESFGVVLCEAMAAGRPVIATDLGGAREIVVPGETGLLVPPGDPPALAEAMGLLLRDGARRRMMGEAARARVRMRFTARRMVAHFEQFLDELLVKLQGHLA</sequence>
<reference evidence="3" key="2">
    <citation type="journal article" date="2012" name="PLoS ONE">
        <title>A Deeply Branching Thermophilic Bacterium with an Ancient Acetyl-CoA Pathway Dominates a Subsurface Ecosystem.</title>
        <authorList>
            <person name="Takami H."/>
            <person name="Noguchi H."/>
            <person name="Takaki Y."/>
            <person name="Uchiyama I."/>
            <person name="Toyoda A."/>
            <person name="Nishi S."/>
            <person name="Chee G.-J."/>
            <person name="Arai W."/>
            <person name="Nunoura T."/>
            <person name="Itoh T."/>
            <person name="Hattori M."/>
            <person name="Takai K."/>
        </authorList>
    </citation>
    <scope>NUCLEOTIDE SEQUENCE</scope>
</reference>
<organism evidence="3">
    <name type="scientific">uncultured Acidobacteriota bacterium</name>
    <dbReference type="NCBI Taxonomy" id="171953"/>
    <lineage>
        <taxon>Bacteria</taxon>
        <taxon>Pseudomonadati</taxon>
        <taxon>Acidobacteriota</taxon>
        <taxon>environmental samples</taxon>
    </lineage>
</organism>
<name>H5SIV6_9BACT</name>
<dbReference type="InterPro" id="IPR001296">
    <property type="entry name" value="Glyco_trans_1"/>
</dbReference>